<reference evidence="2" key="1">
    <citation type="journal article" date="2014" name="Int. J. Syst. Evol. Microbiol.">
        <title>Complete genome sequence of Corynebacterium casei LMG S-19264T (=DSM 44701T), isolated from a smear-ripened cheese.</title>
        <authorList>
            <consortium name="US DOE Joint Genome Institute (JGI-PGF)"/>
            <person name="Walter F."/>
            <person name="Albersmeier A."/>
            <person name="Kalinowski J."/>
            <person name="Ruckert C."/>
        </authorList>
    </citation>
    <scope>NUCLEOTIDE SEQUENCE</scope>
    <source>
        <strain evidence="2">VKM Ac-1321</strain>
    </source>
</reference>
<dbReference type="AlphaFoldDB" id="A0A9W6NP54"/>
<accession>A0A9W6NP54</accession>
<gene>
    <name evidence="2" type="ORF">GCM10017581_057040</name>
</gene>
<dbReference type="EMBL" id="BSFP01000039">
    <property type="protein sequence ID" value="GLL03958.1"/>
    <property type="molecule type" value="Genomic_DNA"/>
</dbReference>
<dbReference type="Proteomes" id="UP001143480">
    <property type="component" value="Unassembled WGS sequence"/>
</dbReference>
<evidence type="ECO:0000313" key="3">
    <source>
        <dbReference type="Proteomes" id="UP001143480"/>
    </source>
</evidence>
<feature type="compositionally biased region" description="Acidic residues" evidence="1">
    <location>
        <begin position="80"/>
        <end position="89"/>
    </location>
</feature>
<name>A0A9W6NP54_9ACTN</name>
<feature type="compositionally biased region" description="Low complexity" evidence="1">
    <location>
        <begin position="60"/>
        <end position="69"/>
    </location>
</feature>
<evidence type="ECO:0000313" key="2">
    <source>
        <dbReference type="EMBL" id="GLL03958.1"/>
    </source>
</evidence>
<sequence>MRVGRGAVTVVACVSEPVDAARAVAAPLIPVPLDGPRCGFPALSRFVLSRGLRLFTRLGSGAPAAASPAKETLMPAVNDEPNDTTETPEDTAPANPLEAIRRAQANRTYPGQDGTGGRGGVGKGGNPKAPKMYNRHK</sequence>
<reference evidence="2" key="2">
    <citation type="submission" date="2023-01" db="EMBL/GenBank/DDBJ databases">
        <authorList>
            <person name="Sun Q."/>
            <person name="Evtushenko L."/>
        </authorList>
    </citation>
    <scope>NUCLEOTIDE SEQUENCE</scope>
    <source>
        <strain evidence="2">VKM Ac-1321</strain>
    </source>
</reference>
<keyword evidence="3" id="KW-1185">Reference proteome</keyword>
<organism evidence="2 3">
    <name type="scientific">Dactylosporangium matsuzakiense</name>
    <dbReference type="NCBI Taxonomy" id="53360"/>
    <lineage>
        <taxon>Bacteria</taxon>
        <taxon>Bacillati</taxon>
        <taxon>Actinomycetota</taxon>
        <taxon>Actinomycetes</taxon>
        <taxon>Micromonosporales</taxon>
        <taxon>Micromonosporaceae</taxon>
        <taxon>Dactylosporangium</taxon>
    </lineage>
</organism>
<evidence type="ECO:0000256" key="1">
    <source>
        <dbReference type="SAM" id="MobiDB-lite"/>
    </source>
</evidence>
<feature type="compositionally biased region" description="Gly residues" evidence="1">
    <location>
        <begin position="113"/>
        <end position="125"/>
    </location>
</feature>
<comment type="caution">
    <text evidence="2">The sequence shown here is derived from an EMBL/GenBank/DDBJ whole genome shotgun (WGS) entry which is preliminary data.</text>
</comment>
<feature type="region of interest" description="Disordered" evidence="1">
    <location>
        <begin position="60"/>
        <end position="137"/>
    </location>
</feature>
<protein>
    <submittedName>
        <fullName evidence="2">Uncharacterized protein</fullName>
    </submittedName>
</protein>
<proteinExistence type="predicted"/>